<evidence type="ECO:0000256" key="8">
    <source>
        <dbReference type="SAM" id="MobiDB-lite"/>
    </source>
</evidence>
<dbReference type="InterPro" id="IPR005828">
    <property type="entry name" value="MFS_sugar_transport-like"/>
</dbReference>
<evidence type="ECO:0000256" key="4">
    <source>
        <dbReference type="ARBA" id="ARBA00022692"/>
    </source>
</evidence>
<evidence type="ECO:0000256" key="9">
    <source>
        <dbReference type="SAM" id="Phobius"/>
    </source>
</evidence>
<feature type="transmembrane region" description="Helical" evidence="9">
    <location>
        <begin position="337"/>
        <end position="356"/>
    </location>
</feature>
<dbReference type="GO" id="GO:0005351">
    <property type="term" value="F:carbohydrate:proton symporter activity"/>
    <property type="evidence" value="ECO:0007669"/>
    <property type="project" value="TreeGrafter"/>
</dbReference>
<keyword evidence="12" id="KW-1185">Reference proteome</keyword>
<keyword evidence="5 9" id="KW-1133">Transmembrane helix</keyword>
<dbReference type="PROSITE" id="PS50850">
    <property type="entry name" value="MFS"/>
    <property type="match status" value="1"/>
</dbReference>
<feature type="region of interest" description="Disordered" evidence="8">
    <location>
        <begin position="479"/>
        <end position="523"/>
    </location>
</feature>
<dbReference type="EMBL" id="JAVRRD010000027">
    <property type="protein sequence ID" value="KAK5047041.1"/>
    <property type="molecule type" value="Genomic_DNA"/>
</dbReference>
<dbReference type="InterPro" id="IPR003663">
    <property type="entry name" value="Sugar/inositol_transpt"/>
</dbReference>
<feature type="transmembrane region" description="Helical" evidence="9">
    <location>
        <begin position="176"/>
        <end position="199"/>
    </location>
</feature>
<dbReference type="PANTHER" id="PTHR48022">
    <property type="entry name" value="PLASTIDIC GLUCOSE TRANSPORTER 4"/>
    <property type="match status" value="1"/>
</dbReference>
<dbReference type="GO" id="GO:0016020">
    <property type="term" value="C:membrane"/>
    <property type="evidence" value="ECO:0007669"/>
    <property type="project" value="UniProtKB-SubCell"/>
</dbReference>
<feature type="transmembrane region" description="Helical" evidence="9">
    <location>
        <begin position="304"/>
        <end position="325"/>
    </location>
</feature>
<keyword evidence="6 9" id="KW-0472">Membrane</keyword>
<feature type="transmembrane region" description="Helical" evidence="9">
    <location>
        <begin position="146"/>
        <end position="164"/>
    </location>
</feature>
<feature type="transmembrane region" description="Helical" evidence="9">
    <location>
        <begin position="404"/>
        <end position="424"/>
    </location>
</feature>
<dbReference type="PRINTS" id="PR00171">
    <property type="entry name" value="SUGRTRNSPORT"/>
</dbReference>
<feature type="domain" description="Major facilitator superfamily (MFS) profile" evidence="10">
    <location>
        <begin position="16"/>
        <end position="458"/>
    </location>
</feature>
<feature type="transmembrane region" description="Helical" evidence="9">
    <location>
        <begin position="111"/>
        <end position="134"/>
    </location>
</feature>
<dbReference type="Pfam" id="PF00083">
    <property type="entry name" value="Sugar_tr"/>
    <property type="match status" value="1"/>
</dbReference>
<feature type="transmembrane region" description="Helical" evidence="9">
    <location>
        <begin position="12"/>
        <end position="34"/>
    </location>
</feature>
<comment type="caution">
    <text evidence="11">The sequence shown here is derived from an EMBL/GenBank/DDBJ whole genome shotgun (WGS) entry which is preliminary data.</text>
</comment>
<evidence type="ECO:0000256" key="6">
    <source>
        <dbReference type="ARBA" id="ARBA00023136"/>
    </source>
</evidence>
<dbReference type="Gene3D" id="1.20.1250.20">
    <property type="entry name" value="MFS general substrate transporter like domains"/>
    <property type="match status" value="1"/>
</dbReference>
<feature type="transmembrane region" description="Helical" evidence="9">
    <location>
        <begin position="368"/>
        <end position="392"/>
    </location>
</feature>
<dbReference type="Proteomes" id="UP001358417">
    <property type="component" value="Unassembled WGS sequence"/>
</dbReference>
<dbReference type="PANTHER" id="PTHR48022:SF28">
    <property type="entry name" value="MAJOR FACILITATOR SUPERFAMILY (MFS) PROFILE DOMAIN-CONTAINING PROTEIN-RELATED"/>
    <property type="match status" value="1"/>
</dbReference>
<evidence type="ECO:0000313" key="11">
    <source>
        <dbReference type="EMBL" id="KAK5047041.1"/>
    </source>
</evidence>
<accession>A0AAV9MZJ6</accession>
<feature type="transmembrane region" description="Helical" evidence="9">
    <location>
        <begin position="85"/>
        <end position="105"/>
    </location>
</feature>
<evidence type="ECO:0000256" key="7">
    <source>
        <dbReference type="RuleBase" id="RU003346"/>
    </source>
</evidence>
<dbReference type="InterPro" id="IPR020846">
    <property type="entry name" value="MFS_dom"/>
</dbReference>
<evidence type="ECO:0000256" key="2">
    <source>
        <dbReference type="ARBA" id="ARBA00010992"/>
    </source>
</evidence>
<evidence type="ECO:0000259" key="10">
    <source>
        <dbReference type="PROSITE" id="PS50850"/>
    </source>
</evidence>
<dbReference type="SUPFAM" id="SSF103473">
    <property type="entry name" value="MFS general substrate transporter"/>
    <property type="match status" value="1"/>
</dbReference>
<comment type="subcellular location">
    <subcellularLocation>
        <location evidence="1">Membrane</location>
        <topology evidence="1">Multi-pass membrane protein</topology>
    </subcellularLocation>
</comment>
<comment type="similarity">
    <text evidence="2 7">Belongs to the major facilitator superfamily. Sugar transporter (TC 2.A.1.1) family.</text>
</comment>
<gene>
    <name evidence="11" type="ORF">LTR84_006983</name>
</gene>
<evidence type="ECO:0000256" key="5">
    <source>
        <dbReference type="ARBA" id="ARBA00022989"/>
    </source>
</evidence>
<sequence length="523" mass="57519">MGALDHVQGRTLYRIMSAACGSAFMLYGWDAGVLGGIQATPEFLSAIGNPTGPMIIPVIASIYNLAAGVMSLCVSFFGMKVGRKGTILIGCLLICIGALLQASTYSVAQIIVGRIVTGAGIGCIASAVPTYMAEMSLEARERGPEVSYQLALLITGVALAYWVDLGFVQGLEKHPWLWRIPLAMQSCFAIFSATLLFMLPDTPRWYYARGRNDDGDRVLARLHSLPIDHSAVQLVKNEILSSLKEEENEEKFNWWILFWDNTELQFGRRLRTSFLINWAQQFLGINMLVYFSTTIFSNLNYSPLLSGILAGVLNTAFALASYPPIWYIERVGRRAMMIWSAIGCGICMLLYVAITTLPPSRMSMATNWAAVVVIILYEVVFAFGWLGTCWIYGPEIAPLKYRHVAGSLGAAGEWFSTWVMVFGGGTGINAVGPKTFIWPLLCCFLAAAYVYWLCPETTGKTLEEIDELFARSPEVRERLAQKSATRRMSYSGPDGRPTGRRASVTSGASASGRKDTPMHSEKV</sequence>
<name>A0AAV9MZJ6_9EURO</name>
<evidence type="ECO:0000256" key="3">
    <source>
        <dbReference type="ARBA" id="ARBA00022448"/>
    </source>
</evidence>
<dbReference type="InterPro" id="IPR036259">
    <property type="entry name" value="MFS_trans_sf"/>
</dbReference>
<feature type="transmembrane region" description="Helical" evidence="9">
    <location>
        <begin position="274"/>
        <end position="292"/>
    </location>
</feature>
<dbReference type="NCBIfam" id="TIGR00879">
    <property type="entry name" value="SP"/>
    <property type="match status" value="1"/>
</dbReference>
<dbReference type="InterPro" id="IPR050360">
    <property type="entry name" value="MFS_Sugar_Transporters"/>
</dbReference>
<organism evidence="11 12">
    <name type="scientific">Exophiala bonariae</name>
    <dbReference type="NCBI Taxonomy" id="1690606"/>
    <lineage>
        <taxon>Eukaryota</taxon>
        <taxon>Fungi</taxon>
        <taxon>Dikarya</taxon>
        <taxon>Ascomycota</taxon>
        <taxon>Pezizomycotina</taxon>
        <taxon>Eurotiomycetes</taxon>
        <taxon>Chaetothyriomycetidae</taxon>
        <taxon>Chaetothyriales</taxon>
        <taxon>Herpotrichiellaceae</taxon>
        <taxon>Exophiala</taxon>
    </lineage>
</organism>
<keyword evidence="4 9" id="KW-0812">Transmembrane</keyword>
<feature type="transmembrane region" description="Helical" evidence="9">
    <location>
        <begin position="436"/>
        <end position="454"/>
    </location>
</feature>
<evidence type="ECO:0000256" key="1">
    <source>
        <dbReference type="ARBA" id="ARBA00004141"/>
    </source>
</evidence>
<reference evidence="11 12" key="1">
    <citation type="submission" date="2023-08" db="EMBL/GenBank/DDBJ databases">
        <title>Black Yeasts Isolated from many extreme environments.</title>
        <authorList>
            <person name="Coleine C."/>
            <person name="Stajich J.E."/>
            <person name="Selbmann L."/>
        </authorList>
    </citation>
    <scope>NUCLEOTIDE SEQUENCE [LARGE SCALE GENOMIC DNA]</scope>
    <source>
        <strain evidence="11 12">CCFEE 5792</strain>
    </source>
</reference>
<keyword evidence="3 7" id="KW-0813">Transport</keyword>
<feature type="transmembrane region" description="Helical" evidence="9">
    <location>
        <begin position="54"/>
        <end position="78"/>
    </location>
</feature>
<feature type="compositionally biased region" description="Basic and acidic residues" evidence="8">
    <location>
        <begin position="512"/>
        <end position="523"/>
    </location>
</feature>
<proteinExistence type="inferred from homology"/>
<dbReference type="RefSeq" id="XP_064702608.1">
    <property type="nucleotide sequence ID" value="XM_064850539.1"/>
</dbReference>
<dbReference type="GeneID" id="89975151"/>
<protein>
    <recommendedName>
        <fullName evidence="10">Major facilitator superfamily (MFS) profile domain-containing protein</fullName>
    </recommendedName>
</protein>
<evidence type="ECO:0000313" key="12">
    <source>
        <dbReference type="Proteomes" id="UP001358417"/>
    </source>
</evidence>
<dbReference type="AlphaFoldDB" id="A0AAV9MZJ6"/>